<evidence type="ECO:0000256" key="2">
    <source>
        <dbReference type="ARBA" id="ARBA00022448"/>
    </source>
</evidence>
<dbReference type="InterPro" id="IPR017871">
    <property type="entry name" value="ABC_transporter-like_CS"/>
</dbReference>
<keyword evidence="3" id="KW-0547">Nucleotide-binding</keyword>
<evidence type="ECO:0000313" key="7">
    <source>
        <dbReference type="Proteomes" id="UP001315967"/>
    </source>
</evidence>
<accession>A0ABY5P8J4</accession>
<dbReference type="PROSITE" id="PS50893">
    <property type="entry name" value="ABC_TRANSPORTER_2"/>
    <property type="match status" value="1"/>
</dbReference>
<name>A0ABY5P8J4_9LACT</name>
<dbReference type="PANTHER" id="PTHR42798">
    <property type="entry name" value="LIPOPROTEIN-RELEASING SYSTEM ATP-BINDING PROTEIN LOLD"/>
    <property type="match status" value="1"/>
</dbReference>
<gene>
    <name evidence="6" type="ORF">NRE15_04520</name>
</gene>
<sequence>MMKVLEVKQLTKQFGETRVLKNIDLSVNKGEFVVIMGQSGSGKSTLLHLLSGMDQTTSGSVIVSGEDISQADESYMSQFRLNRMGFIFQQSYLLKNLTIRDNIILPGFKSAKVSREEVNQRADAIMAKVGIENVAANDIKKVSGGQLQRAAICRALINEPEILFADEPTGALNSRATQEILDILTNINKEGTTIVLVTHDTKVASRADRIVYVVDGRVNDQLELSAYETNQDLIKRDKIISSWLEERGF</sequence>
<evidence type="ECO:0000259" key="5">
    <source>
        <dbReference type="PROSITE" id="PS50893"/>
    </source>
</evidence>
<evidence type="ECO:0000313" key="6">
    <source>
        <dbReference type="EMBL" id="UUX34915.1"/>
    </source>
</evidence>
<dbReference type="SUPFAM" id="SSF52540">
    <property type="entry name" value="P-loop containing nucleoside triphosphate hydrolases"/>
    <property type="match status" value="1"/>
</dbReference>
<dbReference type="PROSITE" id="PS00211">
    <property type="entry name" value="ABC_TRANSPORTER_1"/>
    <property type="match status" value="1"/>
</dbReference>
<dbReference type="RefSeq" id="WP_313794407.1">
    <property type="nucleotide sequence ID" value="NZ_CP102453.1"/>
</dbReference>
<dbReference type="InterPro" id="IPR003439">
    <property type="entry name" value="ABC_transporter-like_ATP-bd"/>
</dbReference>
<dbReference type="InterPro" id="IPR027417">
    <property type="entry name" value="P-loop_NTPase"/>
</dbReference>
<evidence type="ECO:0000256" key="4">
    <source>
        <dbReference type="ARBA" id="ARBA00022840"/>
    </source>
</evidence>
<dbReference type="InterPro" id="IPR003593">
    <property type="entry name" value="AAA+_ATPase"/>
</dbReference>
<feature type="domain" description="ABC transporter" evidence="5">
    <location>
        <begin position="5"/>
        <end position="240"/>
    </location>
</feature>
<reference evidence="6 7" key="1">
    <citation type="submission" date="2022-08" db="EMBL/GenBank/DDBJ databases">
        <title>Aerococcaceae sp. nov isolated from spoiled eye mask.</title>
        <authorList>
            <person name="Zhou G."/>
            <person name="Xie X.-B."/>
            <person name="Shi Q.-S."/>
            <person name="Wang Y.-S."/>
            <person name="Wen X."/>
            <person name="Peng H."/>
            <person name="Yang X.-J."/>
            <person name="Tao H.-B."/>
            <person name="Huang X.-M."/>
        </authorList>
    </citation>
    <scope>NUCLEOTIDE SEQUENCE [LARGE SCALE GENOMIC DNA]</scope>
    <source>
        <strain evidence="7">DM20194951</strain>
    </source>
</reference>
<keyword evidence="4 6" id="KW-0067">ATP-binding</keyword>
<dbReference type="EMBL" id="CP102453">
    <property type="protein sequence ID" value="UUX34915.1"/>
    <property type="molecule type" value="Genomic_DNA"/>
</dbReference>
<protein>
    <submittedName>
        <fullName evidence="6">ABC transporter ATP-binding protein</fullName>
    </submittedName>
</protein>
<dbReference type="Pfam" id="PF00005">
    <property type="entry name" value="ABC_tran"/>
    <property type="match status" value="1"/>
</dbReference>
<proteinExistence type="inferred from homology"/>
<organism evidence="6 7">
    <name type="scientific">Fundicoccus culcitae</name>
    <dbReference type="NCBI Taxonomy" id="2969821"/>
    <lineage>
        <taxon>Bacteria</taxon>
        <taxon>Bacillati</taxon>
        <taxon>Bacillota</taxon>
        <taxon>Bacilli</taxon>
        <taxon>Lactobacillales</taxon>
        <taxon>Aerococcaceae</taxon>
        <taxon>Fundicoccus</taxon>
    </lineage>
</organism>
<keyword evidence="7" id="KW-1185">Reference proteome</keyword>
<dbReference type="InterPro" id="IPR017911">
    <property type="entry name" value="MacB-like_ATP-bd"/>
</dbReference>
<dbReference type="Gene3D" id="3.40.50.300">
    <property type="entry name" value="P-loop containing nucleotide triphosphate hydrolases"/>
    <property type="match status" value="1"/>
</dbReference>
<dbReference type="PANTHER" id="PTHR42798:SF7">
    <property type="entry name" value="ALPHA-D-RIBOSE 1-METHYLPHOSPHONATE 5-TRIPHOSPHATE SYNTHASE SUBUNIT PHNL"/>
    <property type="match status" value="1"/>
</dbReference>
<dbReference type="SMART" id="SM00382">
    <property type="entry name" value="AAA"/>
    <property type="match status" value="1"/>
</dbReference>
<evidence type="ECO:0000256" key="3">
    <source>
        <dbReference type="ARBA" id="ARBA00022741"/>
    </source>
</evidence>
<dbReference type="Proteomes" id="UP001315967">
    <property type="component" value="Chromosome"/>
</dbReference>
<dbReference type="GO" id="GO:0005524">
    <property type="term" value="F:ATP binding"/>
    <property type="evidence" value="ECO:0007669"/>
    <property type="project" value="UniProtKB-KW"/>
</dbReference>
<evidence type="ECO:0000256" key="1">
    <source>
        <dbReference type="ARBA" id="ARBA00005417"/>
    </source>
</evidence>
<dbReference type="CDD" id="cd03255">
    <property type="entry name" value="ABC_MJ0796_LolCDE_FtsE"/>
    <property type="match status" value="1"/>
</dbReference>
<comment type="similarity">
    <text evidence="1">Belongs to the ABC transporter superfamily.</text>
</comment>
<keyword evidence="2" id="KW-0813">Transport</keyword>